<accession>A0A086PWI1</accession>
<dbReference type="Proteomes" id="UP000028840">
    <property type="component" value="Unassembled WGS sequence"/>
</dbReference>
<feature type="transmembrane region" description="Helical" evidence="2">
    <location>
        <begin position="254"/>
        <end position="276"/>
    </location>
</feature>
<feature type="compositionally biased region" description="Polar residues" evidence="1">
    <location>
        <begin position="198"/>
        <end position="207"/>
    </location>
</feature>
<reference evidence="3 4" key="2">
    <citation type="journal article" date="2015" name="Eukaryot. Cell">
        <title>Genetic mapping reveals that sinefungin resistance in Toxoplasma gondii is controlled by a putative amino acid transporter locus that can be used as a negative selectable marker.</title>
        <authorList>
            <person name="Behnke M.S."/>
            <person name="Khan A."/>
            <person name="Sibley L.D."/>
        </authorList>
    </citation>
    <scope>NUCLEOTIDE SEQUENCE [LARGE SCALE GENOMIC DNA]</scope>
    <source>
        <strain evidence="3 4">VAND</strain>
    </source>
</reference>
<dbReference type="OrthoDB" id="10323557at2759"/>
<feature type="transmembrane region" description="Helical" evidence="2">
    <location>
        <begin position="657"/>
        <end position="677"/>
    </location>
</feature>
<reference evidence="3 4" key="1">
    <citation type="submission" date="2014-08" db="EMBL/GenBank/DDBJ databases">
        <authorList>
            <person name="Sibley D."/>
            <person name="Venepally P."/>
            <person name="Karamycheva S."/>
            <person name="Hadjithomas M."/>
            <person name="Khan A."/>
            <person name="Brunk B."/>
            <person name="Roos D."/>
            <person name="Caler E."/>
            <person name="Lorenzi H."/>
        </authorList>
    </citation>
    <scope>NUCLEOTIDE SEQUENCE [LARGE SCALE GENOMIC DNA]</scope>
    <source>
        <strain evidence="3 4">VAND</strain>
    </source>
</reference>
<evidence type="ECO:0000313" key="4">
    <source>
        <dbReference type="Proteomes" id="UP000028840"/>
    </source>
</evidence>
<keyword evidence="2" id="KW-1133">Transmembrane helix</keyword>
<comment type="caution">
    <text evidence="3">The sequence shown here is derived from an EMBL/GenBank/DDBJ whole genome shotgun (WGS) entry which is preliminary data.</text>
</comment>
<feature type="region of interest" description="Disordered" evidence="1">
    <location>
        <begin position="193"/>
        <end position="231"/>
    </location>
</feature>
<organism evidence="3 4">
    <name type="scientific">Toxoplasma gondii VAND</name>
    <dbReference type="NCBI Taxonomy" id="933077"/>
    <lineage>
        <taxon>Eukaryota</taxon>
        <taxon>Sar</taxon>
        <taxon>Alveolata</taxon>
        <taxon>Apicomplexa</taxon>
        <taxon>Conoidasida</taxon>
        <taxon>Coccidia</taxon>
        <taxon>Eucoccidiorida</taxon>
        <taxon>Eimeriorina</taxon>
        <taxon>Sarcocystidae</taxon>
        <taxon>Toxoplasma</taxon>
    </lineage>
</organism>
<dbReference type="EMBL" id="AEYJ02001105">
    <property type="protein sequence ID" value="KFH04713.1"/>
    <property type="molecule type" value="Genomic_DNA"/>
</dbReference>
<dbReference type="VEuPathDB" id="ToxoDB:TGVAND_244030"/>
<feature type="region of interest" description="Disordered" evidence="1">
    <location>
        <begin position="122"/>
        <end position="174"/>
    </location>
</feature>
<evidence type="ECO:0000256" key="2">
    <source>
        <dbReference type="SAM" id="Phobius"/>
    </source>
</evidence>
<feature type="transmembrane region" description="Helical" evidence="2">
    <location>
        <begin position="306"/>
        <end position="327"/>
    </location>
</feature>
<feature type="transmembrane region" description="Helical" evidence="2">
    <location>
        <begin position="282"/>
        <end position="299"/>
    </location>
</feature>
<name>A0A086PWI1_TOXGO</name>
<dbReference type="AlphaFoldDB" id="A0A086PWI1"/>
<evidence type="ECO:0000313" key="3">
    <source>
        <dbReference type="EMBL" id="KFH04713.1"/>
    </source>
</evidence>
<keyword evidence="2" id="KW-0472">Membrane</keyword>
<sequence>MSQSDLFRHGKISAKSQKAGVGFLVSFFRSEEGPHNVNEAEVCAPVEVQSECDDEDFANSLLMDLSSPRKTGDVSNYFPADDIVCSVTADSPVDTKHTLAVSHAEEVRAEKTSSRGSVWGSASFFERPQTPPAARDAPRVSSGRAAGTVLQTRRTRIPTGTPGDASSDGSSPAWRGKQFHVAFQGSKEVTVVEDETASTRSETQDGCQQREGGTWEQAKENSISSSESVARPLTHSAGPYLRRKGDLQRTVKSGVFLTGALTVPVALVAIACISPWSFGSGLSLLVGGAIVFLCGYFGTTLSSRPLLIVYLALLCGLLASLLVATVFNTHLAVQAFRAVRHVYFDPSEATTTRRLETAVVSSHSSTSKVTLPLALEIPGRTNMQGMLTNLRKPSSQNLPVPSATAAYREQRFIEAAEVQQSSKNAKHPRIYDMRHASGDSFDVTGAVGTRFPRAPVAERRLSPLQDSQKNNATPVQKTTEPVIRVEAERCNAVPLSLTKYIGPTKVQLETYGLLCGFSLYNIWGVVDAWDVDCETFCGFKYLATKRYMWNVGKETLRQGESEAVTAGMGPGSAGRVFAFREQKKEATGRTKEHTWSVNRLQEETGKREAHESQPADVARVTSREDALATWRENTSVADQIKCMELALNLSCGVVRSFYLVLLPGLSVVMVVTSLALFTAGTSLVKKGIQLSQEFAR</sequence>
<protein>
    <submittedName>
        <fullName evidence="3">Inner membrane complex protein IMC3</fullName>
    </submittedName>
</protein>
<keyword evidence="2" id="KW-0812">Transmembrane</keyword>
<proteinExistence type="predicted"/>
<evidence type="ECO:0000256" key="1">
    <source>
        <dbReference type="SAM" id="MobiDB-lite"/>
    </source>
</evidence>
<gene>
    <name evidence="3" type="ORF">TGVAND_244030</name>
</gene>